<dbReference type="Proteomes" id="UP000214880">
    <property type="component" value="Unassembled WGS sequence"/>
</dbReference>
<dbReference type="RefSeq" id="WP_092074333.1">
    <property type="nucleotide sequence ID" value="NZ_FNHB01000008.1"/>
</dbReference>
<sequence length="109" mass="12462">MAASQQLWSDYLFLTREMERFVGQDGDELFFDLLEQRERLQAQISANPDKWLSTPEGRELLAEVGRGNTRITQRLQAALSRMKYQQTVSQAYDGYGAGGPVGVRLDYKK</sequence>
<gene>
    <name evidence="1" type="ORF">SAMN04488502_108113</name>
</gene>
<dbReference type="EMBL" id="FNHB01000008">
    <property type="protein sequence ID" value="SDM88950.1"/>
    <property type="molecule type" value="Genomic_DNA"/>
</dbReference>
<accession>A0A1G9WWV7</accession>
<dbReference type="STRING" id="146817.SAMN04488502_108113"/>
<dbReference type="OrthoDB" id="1682824at2"/>
<keyword evidence="2" id="KW-1185">Reference proteome</keyword>
<organism evidence="1 2">
    <name type="scientific">Dendrosporobacter quercicolus</name>
    <dbReference type="NCBI Taxonomy" id="146817"/>
    <lineage>
        <taxon>Bacteria</taxon>
        <taxon>Bacillati</taxon>
        <taxon>Bacillota</taxon>
        <taxon>Negativicutes</taxon>
        <taxon>Selenomonadales</taxon>
        <taxon>Sporomusaceae</taxon>
        <taxon>Dendrosporobacter</taxon>
    </lineage>
</organism>
<evidence type="ECO:0000313" key="2">
    <source>
        <dbReference type="Proteomes" id="UP000214880"/>
    </source>
</evidence>
<dbReference type="AlphaFoldDB" id="A0A1G9WWV7"/>
<reference evidence="1 2" key="1">
    <citation type="submission" date="2016-10" db="EMBL/GenBank/DDBJ databases">
        <authorList>
            <person name="de Groot N.N."/>
        </authorList>
    </citation>
    <scope>NUCLEOTIDE SEQUENCE [LARGE SCALE GENOMIC DNA]</scope>
    <source>
        <strain evidence="1 2">DSM 1736</strain>
    </source>
</reference>
<evidence type="ECO:0008006" key="3">
    <source>
        <dbReference type="Google" id="ProtNLM"/>
    </source>
</evidence>
<protein>
    <recommendedName>
        <fullName evidence="3">Flagellar protein FliT</fullName>
    </recommendedName>
</protein>
<evidence type="ECO:0000313" key="1">
    <source>
        <dbReference type="EMBL" id="SDM88950.1"/>
    </source>
</evidence>
<name>A0A1G9WWV7_9FIRM</name>
<proteinExistence type="predicted"/>